<sequence>MLGFSKLKRDFPWVQFPLISNAPMGGIATSKLASAVTRSGGLGQIGFTGAVRSMQTDMEEAKNTERFALWAQGIRKASPDTKVWIQVGSVSTALEAAKMCHPDALVLQGIDAGGHGHEEGASIVTLLPEVADTLQDNGLDDIPLVAAGGIMDGRGTAAAITLGAAAVVMGTGFLGAEECDLEPEIRDVVFQASDGGQSTARSRVWDEVWGPNPWPETYNGRCLKNAIYENMESGLSIEEVRMKLREDYEKARSDPTKVRDVYSMWAGTGIGMVKKLEKAADIVGRVQTETTKLLRDTYGCD</sequence>
<evidence type="ECO:0000313" key="4">
    <source>
        <dbReference type="EMBL" id="KEZ40757.1"/>
    </source>
</evidence>
<evidence type="ECO:0000313" key="5">
    <source>
        <dbReference type="Proteomes" id="UP000028545"/>
    </source>
</evidence>
<dbReference type="OMA" id="YKPAVVW"/>
<comment type="caution">
    <text evidence="4">The sequence shown here is derived from an EMBL/GenBank/DDBJ whole genome shotgun (WGS) entry which is preliminary data.</text>
</comment>
<accession>A0A084G095</accession>
<dbReference type="InterPro" id="IPR004136">
    <property type="entry name" value="NMO"/>
</dbReference>
<dbReference type="PANTHER" id="PTHR32332:SF34">
    <property type="entry name" value="2-NITROPROPANE DIOXYGENASE FAMILY, PUTATIVE-RELATED"/>
    <property type="match status" value="1"/>
</dbReference>
<organism evidence="4 5">
    <name type="scientific">Pseudallescheria apiosperma</name>
    <name type="common">Scedosporium apiospermum</name>
    <dbReference type="NCBI Taxonomy" id="563466"/>
    <lineage>
        <taxon>Eukaryota</taxon>
        <taxon>Fungi</taxon>
        <taxon>Dikarya</taxon>
        <taxon>Ascomycota</taxon>
        <taxon>Pezizomycotina</taxon>
        <taxon>Sordariomycetes</taxon>
        <taxon>Hypocreomycetidae</taxon>
        <taxon>Microascales</taxon>
        <taxon>Microascaceae</taxon>
        <taxon>Scedosporium</taxon>
    </lineage>
</organism>
<dbReference type="Pfam" id="PF03060">
    <property type="entry name" value="NMO"/>
    <property type="match status" value="1"/>
</dbReference>
<dbReference type="HOGENOM" id="CLU_038732_9_0_1"/>
<dbReference type="EMBL" id="JOWA01000121">
    <property type="protein sequence ID" value="KEZ40757.1"/>
    <property type="molecule type" value="Genomic_DNA"/>
</dbReference>
<dbReference type="KEGG" id="sapo:SAPIO_CDS8710"/>
<keyword evidence="5" id="KW-1185">Reference proteome</keyword>
<dbReference type="GO" id="GO:0051213">
    <property type="term" value="F:dioxygenase activity"/>
    <property type="evidence" value="ECO:0007669"/>
    <property type="project" value="UniProtKB-KW"/>
</dbReference>
<dbReference type="GeneID" id="27727782"/>
<name>A0A084G095_PSEDA</name>
<keyword evidence="1" id="KW-0285">Flavoprotein</keyword>
<proteinExistence type="predicted"/>
<dbReference type="SUPFAM" id="SSF51412">
    <property type="entry name" value="Inosine monophosphate dehydrogenase (IMPDH)"/>
    <property type="match status" value="1"/>
</dbReference>
<evidence type="ECO:0000256" key="2">
    <source>
        <dbReference type="ARBA" id="ARBA00022643"/>
    </source>
</evidence>
<evidence type="ECO:0000256" key="1">
    <source>
        <dbReference type="ARBA" id="ARBA00022630"/>
    </source>
</evidence>
<dbReference type="Gene3D" id="3.20.20.70">
    <property type="entry name" value="Aldolase class I"/>
    <property type="match status" value="2"/>
</dbReference>
<dbReference type="RefSeq" id="XP_016640556.1">
    <property type="nucleotide sequence ID" value="XM_016790293.1"/>
</dbReference>
<keyword evidence="2" id="KW-0288">FMN</keyword>
<dbReference type="GO" id="GO:0018580">
    <property type="term" value="F:nitronate monooxygenase activity"/>
    <property type="evidence" value="ECO:0007669"/>
    <property type="project" value="InterPro"/>
</dbReference>
<dbReference type="AlphaFoldDB" id="A0A084G095"/>
<dbReference type="OrthoDB" id="2349068at2759"/>
<keyword evidence="3" id="KW-0560">Oxidoreductase</keyword>
<protein>
    <submittedName>
        <fullName evidence="4">Dioxygenase</fullName>
    </submittedName>
</protein>
<dbReference type="Proteomes" id="UP000028545">
    <property type="component" value="Unassembled WGS sequence"/>
</dbReference>
<dbReference type="CDD" id="cd04730">
    <property type="entry name" value="NPD_like"/>
    <property type="match status" value="1"/>
</dbReference>
<reference evidence="4 5" key="1">
    <citation type="journal article" date="2014" name="Genome Announc.">
        <title>Draft genome sequence of the pathogenic fungus Scedosporium apiospermum.</title>
        <authorList>
            <person name="Vandeputte P."/>
            <person name="Ghamrawi S."/>
            <person name="Rechenmann M."/>
            <person name="Iltis A."/>
            <person name="Giraud S."/>
            <person name="Fleury M."/>
            <person name="Thornton C."/>
            <person name="Delhaes L."/>
            <person name="Meyer W."/>
            <person name="Papon N."/>
            <person name="Bouchara J.P."/>
        </authorList>
    </citation>
    <scope>NUCLEOTIDE SEQUENCE [LARGE SCALE GENOMIC DNA]</scope>
    <source>
        <strain evidence="4 5">IHEM 14462</strain>
    </source>
</reference>
<evidence type="ECO:0000256" key="3">
    <source>
        <dbReference type="ARBA" id="ARBA00023002"/>
    </source>
</evidence>
<dbReference type="InterPro" id="IPR013785">
    <property type="entry name" value="Aldolase_TIM"/>
</dbReference>
<dbReference type="PANTHER" id="PTHR32332">
    <property type="entry name" value="2-NITROPROPANE DIOXYGENASE"/>
    <property type="match status" value="1"/>
</dbReference>
<dbReference type="VEuPathDB" id="FungiDB:SAPIO_CDS8710"/>
<gene>
    <name evidence="4" type="ORF">SAPIO_CDS8710</name>
</gene>
<keyword evidence="4" id="KW-0223">Dioxygenase</keyword>